<evidence type="ECO:0000313" key="3">
    <source>
        <dbReference type="Proteomes" id="UP000638732"/>
    </source>
</evidence>
<dbReference type="AlphaFoldDB" id="A0A965ZJE1"/>
<organism evidence="2 3">
    <name type="scientific">Mucilaginibacter agri</name>
    <dbReference type="NCBI Taxonomy" id="2695265"/>
    <lineage>
        <taxon>Bacteria</taxon>
        <taxon>Pseudomonadati</taxon>
        <taxon>Bacteroidota</taxon>
        <taxon>Sphingobacteriia</taxon>
        <taxon>Sphingobacteriales</taxon>
        <taxon>Sphingobacteriaceae</taxon>
        <taxon>Mucilaginibacter</taxon>
    </lineage>
</organism>
<evidence type="ECO:0000313" key="2">
    <source>
        <dbReference type="EMBL" id="NCD72243.1"/>
    </source>
</evidence>
<keyword evidence="3" id="KW-1185">Reference proteome</keyword>
<feature type="transmembrane region" description="Helical" evidence="1">
    <location>
        <begin position="159"/>
        <end position="178"/>
    </location>
</feature>
<feature type="transmembrane region" description="Helical" evidence="1">
    <location>
        <begin position="119"/>
        <end position="139"/>
    </location>
</feature>
<keyword evidence="1" id="KW-1133">Transmembrane helix</keyword>
<sequence>MKILIQLENRKIISKEISDLQKLHDKQRDIDQKLDELIQLLSDSKLDSESVKSIQKKFNKALEITDLSQDKISEFKKIDELSATSSREELLDEFTILLTNNRVDNHVARRFIRQERVSAAVLISIGVIMIGLGFAMIIMPAPPYFEMFTIYYFNPNDGVTIMDVISLLIILAGIYLLIKTLTKKNISRSR</sequence>
<keyword evidence="1" id="KW-0472">Membrane</keyword>
<comment type="caution">
    <text evidence="2">The sequence shown here is derived from an EMBL/GenBank/DDBJ whole genome shotgun (WGS) entry which is preliminary data.</text>
</comment>
<gene>
    <name evidence="2" type="ORF">GSY63_22960</name>
</gene>
<dbReference type="Proteomes" id="UP000638732">
    <property type="component" value="Unassembled WGS sequence"/>
</dbReference>
<evidence type="ECO:0000256" key="1">
    <source>
        <dbReference type="SAM" id="Phobius"/>
    </source>
</evidence>
<accession>A0A965ZJE1</accession>
<dbReference type="EMBL" id="WWEO01000045">
    <property type="protein sequence ID" value="NCD72243.1"/>
    <property type="molecule type" value="Genomic_DNA"/>
</dbReference>
<reference evidence="2" key="1">
    <citation type="submission" date="2020-01" db="EMBL/GenBank/DDBJ databases">
        <authorList>
            <person name="Seo Y.L."/>
        </authorList>
    </citation>
    <scope>NUCLEOTIDE SEQUENCE</scope>
    <source>
        <strain evidence="2">R11</strain>
    </source>
</reference>
<dbReference type="RefSeq" id="WP_166588197.1">
    <property type="nucleotide sequence ID" value="NZ_WWEO01000045.1"/>
</dbReference>
<reference evidence="2" key="2">
    <citation type="submission" date="2020-10" db="EMBL/GenBank/DDBJ databases">
        <title>Mucilaginibacter sp. nov., isolated from soil.</title>
        <authorList>
            <person name="Jeon C.O."/>
        </authorList>
    </citation>
    <scope>NUCLEOTIDE SEQUENCE</scope>
    <source>
        <strain evidence="2">R11</strain>
    </source>
</reference>
<proteinExistence type="predicted"/>
<name>A0A965ZJE1_9SPHI</name>
<keyword evidence="1" id="KW-0812">Transmembrane</keyword>
<protein>
    <submittedName>
        <fullName evidence="2">Uncharacterized protein</fullName>
    </submittedName>
</protein>